<keyword evidence="3" id="KW-1185">Reference proteome</keyword>
<name>A0ABS4KRB6_9CLOT</name>
<evidence type="ECO:0000313" key="3">
    <source>
        <dbReference type="Proteomes" id="UP001519307"/>
    </source>
</evidence>
<proteinExistence type="predicted"/>
<dbReference type="Proteomes" id="UP001519307">
    <property type="component" value="Unassembled WGS sequence"/>
</dbReference>
<dbReference type="Pfam" id="PF02498">
    <property type="entry name" value="Bro-N"/>
    <property type="match status" value="1"/>
</dbReference>
<organism evidence="2 3">
    <name type="scientific">Clostridium algifaecis</name>
    <dbReference type="NCBI Taxonomy" id="1472040"/>
    <lineage>
        <taxon>Bacteria</taxon>
        <taxon>Bacillati</taxon>
        <taxon>Bacillota</taxon>
        <taxon>Clostridia</taxon>
        <taxon>Eubacteriales</taxon>
        <taxon>Clostridiaceae</taxon>
        <taxon>Clostridium</taxon>
    </lineage>
</organism>
<evidence type="ECO:0000259" key="1">
    <source>
        <dbReference type="PROSITE" id="PS51750"/>
    </source>
</evidence>
<gene>
    <name evidence="2" type="ORF">J2Z42_001253</name>
</gene>
<feature type="domain" description="Bro-N" evidence="1">
    <location>
        <begin position="2"/>
        <end position="108"/>
    </location>
</feature>
<evidence type="ECO:0000313" key="2">
    <source>
        <dbReference type="EMBL" id="MBP2032581.1"/>
    </source>
</evidence>
<accession>A0ABS4KRB6</accession>
<dbReference type="PROSITE" id="PS51750">
    <property type="entry name" value="BRO_N"/>
    <property type="match status" value="1"/>
</dbReference>
<dbReference type="EMBL" id="JAGGLM010000005">
    <property type="protein sequence ID" value="MBP2032581.1"/>
    <property type="molecule type" value="Genomic_DNA"/>
</dbReference>
<protein>
    <submittedName>
        <fullName evidence="2">Prophage antirepressor-like protein</fullName>
    </submittedName>
</protein>
<dbReference type="SMART" id="SM01040">
    <property type="entry name" value="Bro-N"/>
    <property type="match status" value="1"/>
</dbReference>
<comment type="caution">
    <text evidence="2">The sequence shown here is derived from an EMBL/GenBank/DDBJ whole genome shotgun (WGS) entry which is preliminary data.</text>
</comment>
<sequence length="351" mass="40027">MKNQLQIFSNEMFKVSVKMKNGEMLFDAELVAKSLGISRIAKSGNEVVRWDRVNKYLSACPQVGTIKKGDFIPEPAVYKLSFKAHNDIAEKFQDWLAIEVLPQLRKAGFYSAEKAEQLKIEEPHEIVKKVYNGNPVMMLKDLESITNIPVHNLSYYLRNKDFIIGKDYFLLEGEKLKKFKKNNNVSPLIGNLIVILKSGVDKLVNLLAPNLSSKARKEIEDYFKVDNSTSHNKAPILDQLQACKFIADDLGINEAIKMSIYKMICEKNGIDSMILDKIEHNRNINKELKIASLRLMKYLLENNIADEIKSIEKECILGKEFASCSEKAKKFILNLFGYIIKNSKENIKAAI</sequence>
<dbReference type="InterPro" id="IPR003497">
    <property type="entry name" value="BRO_N_domain"/>
</dbReference>
<dbReference type="RefSeq" id="WP_209701763.1">
    <property type="nucleotide sequence ID" value="NZ_JAGGLM010000005.1"/>
</dbReference>
<reference evidence="2 3" key="1">
    <citation type="submission" date="2021-03" db="EMBL/GenBank/DDBJ databases">
        <title>Genomic Encyclopedia of Type Strains, Phase IV (KMG-IV): sequencing the most valuable type-strain genomes for metagenomic binning, comparative biology and taxonomic classification.</title>
        <authorList>
            <person name="Goeker M."/>
        </authorList>
    </citation>
    <scope>NUCLEOTIDE SEQUENCE [LARGE SCALE GENOMIC DNA]</scope>
    <source>
        <strain evidence="2 3">DSM 28783</strain>
    </source>
</reference>